<dbReference type="GO" id="GO:0006351">
    <property type="term" value="P:DNA-templated transcription"/>
    <property type="evidence" value="ECO:0007669"/>
    <property type="project" value="TreeGrafter"/>
</dbReference>
<organism evidence="6 7">
    <name type="scientific">Azotobacter beijerinckii</name>
    <dbReference type="NCBI Taxonomy" id="170623"/>
    <lineage>
        <taxon>Bacteria</taxon>
        <taxon>Pseudomonadati</taxon>
        <taxon>Pseudomonadota</taxon>
        <taxon>Gammaproteobacteria</taxon>
        <taxon>Pseudomonadales</taxon>
        <taxon>Pseudomonadaceae</taxon>
        <taxon>Azotobacter</taxon>
    </lineage>
</organism>
<gene>
    <name evidence="6" type="ORF">SAMN04244574_02274</name>
</gene>
<dbReference type="GO" id="GO:0003700">
    <property type="term" value="F:DNA-binding transcription factor activity"/>
    <property type="evidence" value="ECO:0007669"/>
    <property type="project" value="InterPro"/>
</dbReference>
<dbReference type="SUPFAM" id="SSF53850">
    <property type="entry name" value="Periplasmic binding protein-like II"/>
    <property type="match status" value="1"/>
</dbReference>
<keyword evidence="4" id="KW-0804">Transcription</keyword>
<dbReference type="InterPro" id="IPR058163">
    <property type="entry name" value="LysR-type_TF_proteobact-type"/>
</dbReference>
<dbReference type="Pfam" id="PF03466">
    <property type="entry name" value="LysR_substrate"/>
    <property type="match status" value="1"/>
</dbReference>
<comment type="similarity">
    <text evidence="1">Belongs to the LysR transcriptional regulatory family.</text>
</comment>
<dbReference type="AlphaFoldDB" id="A0A1I4D990"/>
<evidence type="ECO:0000259" key="5">
    <source>
        <dbReference type="PROSITE" id="PS50931"/>
    </source>
</evidence>
<dbReference type="InterPro" id="IPR005119">
    <property type="entry name" value="LysR_subst-bd"/>
</dbReference>
<feature type="domain" description="HTH lysR-type" evidence="5">
    <location>
        <begin position="27"/>
        <end position="84"/>
    </location>
</feature>
<dbReference type="InterPro" id="IPR036388">
    <property type="entry name" value="WH-like_DNA-bd_sf"/>
</dbReference>
<protein>
    <submittedName>
        <fullName evidence="6">Transcriptional regulator, LysR family</fullName>
    </submittedName>
</protein>
<dbReference type="InterPro" id="IPR000847">
    <property type="entry name" value="LysR_HTH_N"/>
</dbReference>
<dbReference type="GO" id="GO:0043565">
    <property type="term" value="F:sequence-specific DNA binding"/>
    <property type="evidence" value="ECO:0007669"/>
    <property type="project" value="TreeGrafter"/>
</dbReference>
<dbReference type="PROSITE" id="PS50931">
    <property type="entry name" value="HTH_LYSR"/>
    <property type="match status" value="1"/>
</dbReference>
<dbReference type="FunFam" id="1.10.10.10:FF:000001">
    <property type="entry name" value="LysR family transcriptional regulator"/>
    <property type="match status" value="1"/>
</dbReference>
<accession>A0A1I4D990</accession>
<dbReference type="SUPFAM" id="SSF46785">
    <property type="entry name" value="Winged helix' DNA-binding domain"/>
    <property type="match status" value="1"/>
</dbReference>
<keyword evidence="3" id="KW-0238">DNA-binding</keyword>
<dbReference type="Gene3D" id="3.40.190.290">
    <property type="match status" value="1"/>
</dbReference>
<name>A0A1I4D990_9GAMM</name>
<evidence type="ECO:0000313" key="7">
    <source>
        <dbReference type="Proteomes" id="UP000199579"/>
    </source>
</evidence>
<dbReference type="FunFam" id="3.40.190.290:FF:000001">
    <property type="entry name" value="Transcriptional regulator, LysR family"/>
    <property type="match status" value="1"/>
</dbReference>
<dbReference type="CDD" id="cd08422">
    <property type="entry name" value="PBP2_CrgA_like"/>
    <property type="match status" value="1"/>
</dbReference>
<dbReference type="Pfam" id="PF00126">
    <property type="entry name" value="HTH_1"/>
    <property type="match status" value="1"/>
</dbReference>
<dbReference type="Gene3D" id="1.10.10.10">
    <property type="entry name" value="Winged helix-like DNA-binding domain superfamily/Winged helix DNA-binding domain"/>
    <property type="match status" value="1"/>
</dbReference>
<evidence type="ECO:0000256" key="2">
    <source>
        <dbReference type="ARBA" id="ARBA00023015"/>
    </source>
</evidence>
<dbReference type="PANTHER" id="PTHR30537:SF5">
    <property type="entry name" value="HTH-TYPE TRANSCRIPTIONAL ACTIVATOR TTDR-RELATED"/>
    <property type="match status" value="1"/>
</dbReference>
<keyword evidence="2" id="KW-0805">Transcription regulation</keyword>
<dbReference type="EMBL" id="FOSX01000032">
    <property type="protein sequence ID" value="SFK89380.1"/>
    <property type="molecule type" value="Genomic_DNA"/>
</dbReference>
<sequence length="327" mass="35666">MDLHLATDNLPIRSSSSHQEQEIIMLDRITGMRVFVRAASAGSLSAAARQLEMSPAMATKHVDALERRLGLKLFQRSTRRLALTDAGSQYLDTCQRLLGELDEAEAALLSQRVEASGLLRMNVPLSFGNRFIAPLLPAFARRHPAVRIELGLTDSQVDLIEGRWDLAVRIGRLADSPLQARRLGDCPTLVCAAPDYLDRRGVPRRVADLGQHNCLGYTLSSWGGSREWAFGRDGSVRVAVSGDLAANNGEALLAAALGGQGLIYQPLFIVADALERGALVPLELDHPPHPLGGIHALYPPERRPPAKVRAMLDYLVEAFAARPAWVR</sequence>
<dbReference type="PANTHER" id="PTHR30537">
    <property type="entry name" value="HTH-TYPE TRANSCRIPTIONAL REGULATOR"/>
    <property type="match status" value="1"/>
</dbReference>
<dbReference type="Proteomes" id="UP000199579">
    <property type="component" value="Unassembled WGS sequence"/>
</dbReference>
<reference evidence="6 7" key="1">
    <citation type="submission" date="2016-10" db="EMBL/GenBank/DDBJ databases">
        <authorList>
            <person name="de Groot N.N."/>
        </authorList>
    </citation>
    <scope>NUCLEOTIDE SEQUENCE [LARGE SCALE GENOMIC DNA]</scope>
    <source>
        <strain evidence="6 7">DSM 381</strain>
    </source>
</reference>
<evidence type="ECO:0000256" key="4">
    <source>
        <dbReference type="ARBA" id="ARBA00023163"/>
    </source>
</evidence>
<evidence type="ECO:0000313" key="6">
    <source>
        <dbReference type="EMBL" id="SFK89380.1"/>
    </source>
</evidence>
<evidence type="ECO:0000256" key="3">
    <source>
        <dbReference type="ARBA" id="ARBA00023125"/>
    </source>
</evidence>
<dbReference type="InterPro" id="IPR036390">
    <property type="entry name" value="WH_DNA-bd_sf"/>
</dbReference>
<evidence type="ECO:0000256" key="1">
    <source>
        <dbReference type="ARBA" id="ARBA00009437"/>
    </source>
</evidence>
<proteinExistence type="inferred from homology"/>